<name>A0A8J2KWG1_9HEXA</name>
<dbReference type="EMBL" id="CAJVCH010501597">
    <property type="protein sequence ID" value="CAG7821151.1"/>
    <property type="molecule type" value="Genomic_DNA"/>
</dbReference>
<protein>
    <submittedName>
        <fullName evidence="1">Uncharacterized protein</fullName>
    </submittedName>
</protein>
<reference evidence="1" key="1">
    <citation type="submission" date="2021-06" db="EMBL/GenBank/DDBJ databases">
        <authorList>
            <person name="Hodson N. C."/>
            <person name="Mongue J. A."/>
            <person name="Jaron S. K."/>
        </authorList>
    </citation>
    <scope>NUCLEOTIDE SEQUENCE</scope>
</reference>
<dbReference type="AlphaFoldDB" id="A0A8J2KWG1"/>
<evidence type="ECO:0000313" key="2">
    <source>
        <dbReference type="Proteomes" id="UP000708208"/>
    </source>
</evidence>
<proteinExistence type="predicted"/>
<gene>
    <name evidence="1" type="ORF">AFUS01_LOCUS31505</name>
</gene>
<comment type="caution">
    <text evidence="1">The sequence shown here is derived from an EMBL/GenBank/DDBJ whole genome shotgun (WGS) entry which is preliminary data.</text>
</comment>
<dbReference type="Proteomes" id="UP000708208">
    <property type="component" value="Unassembled WGS sequence"/>
</dbReference>
<keyword evidence="2" id="KW-1185">Reference proteome</keyword>
<evidence type="ECO:0000313" key="1">
    <source>
        <dbReference type="EMBL" id="CAG7821151.1"/>
    </source>
</evidence>
<accession>A0A8J2KWG1</accession>
<sequence length="25" mass="2620">HVNILSTVGLLVLTPCICLKTSASH</sequence>
<organism evidence="1 2">
    <name type="scientific">Allacma fusca</name>
    <dbReference type="NCBI Taxonomy" id="39272"/>
    <lineage>
        <taxon>Eukaryota</taxon>
        <taxon>Metazoa</taxon>
        <taxon>Ecdysozoa</taxon>
        <taxon>Arthropoda</taxon>
        <taxon>Hexapoda</taxon>
        <taxon>Collembola</taxon>
        <taxon>Symphypleona</taxon>
        <taxon>Sminthuridae</taxon>
        <taxon>Allacma</taxon>
    </lineage>
</organism>
<feature type="non-terminal residue" evidence="1">
    <location>
        <position position="1"/>
    </location>
</feature>